<evidence type="ECO:0000313" key="12">
    <source>
        <dbReference type="EMBL" id="CUO54493.1"/>
    </source>
</evidence>
<evidence type="ECO:0000256" key="2">
    <source>
        <dbReference type="ARBA" id="ARBA00008711"/>
    </source>
</evidence>
<dbReference type="Pfam" id="PF01035">
    <property type="entry name" value="DNA_binding_1"/>
    <property type="match status" value="1"/>
</dbReference>
<keyword evidence="6 9" id="KW-0227">DNA damage</keyword>
<evidence type="ECO:0000256" key="1">
    <source>
        <dbReference type="ARBA" id="ARBA00001286"/>
    </source>
</evidence>
<gene>
    <name evidence="12" type="primary">ogt_1</name>
    <name evidence="12" type="ORF">ERS852407_03143</name>
</gene>
<dbReference type="NCBIfam" id="TIGR00589">
    <property type="entry name" value="ogt"/>
    <property type="match status" value="1"/>
</dbReference>
<dbReference type="InterPro" id="IPR001497">
    <property type="entry name" value="MethylDNA_cys_MeTrfase_AS"/>
</dbReference>
<comment type="subcellular location">
    <subcellularLocation>
        <location evidence="9">Cytoplasm</location>
    </subcellularLocation>
</comment>
<dbReference type="PANTHER" id="PTHR10815">
    <property type="entry name" value="METHYLATED-DNA--PROTEIN-CYSTEINE METHYLTRANSFERASE"/>
    <property type="match status" value="1"/>
</dbReference>
<dbReference type="GO" id="GO:0006307">
    <property type="term" value="P:DNA alkylation repair"/>
    <property type="evidence" value="ECO:0007669"/>
    <property type="project" value="UniProtKB-UniRule"/>
</dbReference>
<keyword evidence="7 9" id="KW-0234">DNA repair</keyword>
<comment type="miscellaneous">
    <text evidence="9">This enzyme catalyzes only one turnover and therefore is not strictly catalytic. According to one definition, an enzyme is a biocatalyst that acts repeatedly and over many reaction cycles.</text>
</comment>
<dbReference type="Pfam" id="PF02870">
    <property type="entry name" value="Methyltransf_1N"/>
    <property type="match status" value="1"/>
</dbReference>
<dbReference type="InterPro" id="IPR036217">
    <property type="entry name" value="MethylDNA_cys_MeTrfase_DNAb"/>
</dbReference>
<dbReference type="GO" id="GO:0005737">
    <property type="term" value="C:cytoplasm"/>
    <property type="evidence" value="ECO:0007669"/>
    <property type="project" value="UniProtKB-SubCell"/>
</dbReference>
<dbReference type="InterPro" id="IPR036631">
    <property type="entry name" value="MGMT_N_sf"/>
</dbReference>
<dbReference type="FunFam" id="1.10.10.10:FF:000214">
    <property type="entry name" value="Methylated-DNA--protein-cysteine methyltransferase"/>
    <property type="match status" value="1"/>
</dbReference>
<dbReference type="PANTHER" id="PTHR10815:SF5">
    <property type="entry name" value="METHYLATED-DNA--PROTEIN-CYSTEINE METHYLTRANSFERASE"/>
    <property type="match status" value="1"/>
</dbReference>
<dbReference type="Gene3D" id="3.30.160.70">
    <property type="entry name" value="Methylated DNA-protein cysteine methyltransferase domain"/>
    <property type="match status" value="1"/>
</dbReference>
<feature type="domain" description="Methylguanine DNA methyltransferase ribonuclease-like" evidence="11">
    <location>
        <begin position="2"/>
        <end position="68"/>
    </location>
</feature>
<dbReference type="PROSITE" id="PS00374">
    <property type="entry name" value="MGMT"/>
    <property type="match status" value="1"/>
</dbReference>
<organism evidence="12 13">
    <name type="scientific">Hungatella hathewayi</name>
    <dbReference type="NCBI Taxonomy" id="154046"/>
    <lineage>
        <taxon>Bacteria</taxon>
        <taxon>Bacillati</taxon>
        <taxon>Bacillota</taxon>
        <taxon>Clostridia</taxon>
        <taxon>Lachnospirales</taxon>
        <taxon>Lachnospiraceae</taxon>
        <taxon>Hungatella</taxon>
    </lineage>
</organism>
<keyword evidence="3 9" id="KW-0963">Cytoplasm</keyword>
<evidence type="ECO:0000259" key="10">
    <source>
        <dbReference type="Pfam" id="PF01035"/>
    </source>
</evidence>
<dbReference type="InterPro" id="IPR008332">
    <property type="entry name" value="MethylG_MeTrfase_N"/>
</dbReference>
<accession>A0A174FWA7</accession>
<dbReference type="CDD" id="cd06445">
    <property type="entry name" value="ATase"/>
    <property type="match status" value="1"/>
</dbReference>
<dbReference type="InterPro" id="IPR023546">
    <property type="entry name" value="MGMT"/>
</dbReference>
<keyword evidence="4 9" id="KW-0489">Methyltransferase</keyword>
<dbReference type="HAMAP" id="MF_00772">
    <property type="entry name" value="OGT"/>
    <property type="match status" value="1"/>
</dbReference>
<comment type="catalytic activity">
    <reaction evidence="1 9">
        <text>a 4-O-methyl-thymidine in DNA + L-cysteinyl-[protein] = a thymidine in DNA + S-methyl-L-cysteinyl-[protein]</text>
        <dbReference type="Rhea" id="RHEA:53428"/>
        <dbReference type="Rhea" id="RHEA-COMP:10131"/>
        <dbReference type="Rhea" id="RHEA-COMP:10132"/>
        <dbReference type="Rhea" id="RHEA-COMP:13555"/>
        <dbReference type="Rhea" id="RHEA-COMP:13556"/>
        <dbReference type="ChEBI" id="CHEBI:29950"/>
        <dbReference type="ChEBI" id="CHEBI:82612"/>
        <dbReference type="ChEBI" id="CHEBI:137386"/>
        <dbReference type="ChEBI" id="CHEBI:137387"/>
        <dbReference type="EC" id="2.1.1.63"/>
    </reaction>
</comment>
<feature type="domain" description="Methylated-DNA-[protein]-cysteine S-methyltransferase DNA binding" evidence="10">
    <location>
        <begin position="72"/>
        <end position="151"/>
    </location>
</feature>
<dbReference type="RefSeq" id="WP_055656592.1">
    <property type="nucleotide sequence ID" value="NZ_CABIXC010000008.1"/>
</dbReference>
<dbReference type="GO" id="GO:0003908">
    <property type="term" value="F:methylated-DNA-[protein]-cysteine S-methyltransferase activity"/>
    <property type="evidence" value="ECO:0007669"/>
    <property type="project" value="UniProtKB-UniRule"/>
</dbReference>
<dbReference type="EMBL" id="CYZE01000008">
    <property type="protein sequence ID" value="CUO54493.1"/>
    <property type="molecule type" value="Genomic_DNA"/>
</dbReference>
<dbReference type="Proteomes" id="UP000095651">
    <property type="component" value="Unassembled WGS sequence"/>
</dbReference>
<dbReference type="AlphaFoldDB" id="A0A174FWA7"/>
<keyword evidence="5 9" id="KW-0808">Transferase</keyword>
<evidence type="ECO:0000256" key="6">
    <source>
        <dbReference type="ARBA" id="ARBA00022763"/>
    </source>
</evidence>
<dbReference type="SUPFAM" id="SSF53155">
    <property type="entry name" value="Methylated DNA-protein cysteine methyltransferase domain"/>
    <property type="match status" value="1"/>
</dbReference>
<reference evidence="12 13" key="1">
    <citation type="submission" date="2015-09" db="EMBL/GenBank/DDBJ databases">
        <authorList>
            <consortium name="Pathogen Informatics"/>
        </authorList>
    </citation>
    <scope>NUCLEOTIDE SEQUENCE [LARGE SCALE GENOMIC DNA]</scope>
    <source>
        <strain evidence="12 13">2789STDY5608850</strain>
    </source>
</reference>
<evidence type="ECO:0000313" key="13">
    <source>
        <dbReference type="Proteomes" id="UP000095651"/>
    </source>
</evidence>
<dbReference type="InterPro" id="IPR014048">
    <property type="entry name" value="MethylDNA_cys_MeTrfase_DNA-bd"/>
</dbReference>
<evidence type="ECO:0000256" key="9">
    <source>
        <dbReference type="HAMAP-Rule" id="MF_00772"/>
    </source>
</evidence>
<evidence type="ECO:0000256" key="8">
    <source>
        <dbReference type="ARBA" id="ARBA00049348"/>
    </source>
</evidence>
<sequence length="154" mass="16761">MLYYEFYESALGPLTIGDTDGAVSSISFGRIPLKEGVQKETDLTLQTAKEIAEYLAGERTAFDLPLRPEGTPFQKRVWEALLTIPYGETRSYRDIAVLAGSPKGFRAVGMANNRNPIPILIPCHRVIGADGSMTGYGGGLPIKIKLLETERGGE</sequence>
<evidence type="ECO:0000256" key="4">
    <source>
        <dbReference type="ARBA" id="ARBA00022603"/>
    </source>
</evidence>
<feature type="active site" description="Nucleophile; methyl group acceptor" evidence="9">
    <location>
        <position position="123"/>
    </location>
</feature>
<comment type="function">
    <text evidence="9">Involved in the cellular defense against the biological effects of O6-methylguanine (O6-MeG) and O4-methylthymine (O4-MeT) in DNA. Repairs the methylated nucleobase in DNA by stoichiometrically transferring the methyl group to a cysteine residue in the enzyme. This is a suicide reaction: the enzyme is irreversibly inactivated.</text>
</comment>
<protein>
    <recommendedName>
        <fullName evidence="9">Methylated-DNA--protein-cysteine methyltransferase</fullName>
        <ecNumber evidence="9">2.1.1.63</ecNumber>
    </recommendedName>
    <alternativeName>
        <fullName evidence="9">6-O-methylguanine-DNA methyltransferase</fullName>
        <shortName evidence="9">MGMT</shortName>
    </alternativeName>
    <alternativeName>
        <fullName evidence="9">O-6-methylguanine-DNA-alkyltransferase</fullName>
    </alternativeName>
</protein>
<proteinExistence type="inferred from homology"/>
<evidence type="ECO:0000256" key="7">
    <source>
        <dbReference type="ARBA" id="ARBA00023204"/>
    </source>
</evidence>
<comment type="catalytic activity">
    <reaction evidence="8 9">
        <text>a 6-O-methyl-2'-deoxyguanosine in DNA + L-cysteinyl-[protein] = S-methyl-L-cysteinyl-[protein] + a 2'-deoxyguanosine in DNA</text>
        <dbReference type="Rhea" id="RHEA:24000"/>
        <dbReference type="Rhea" id="RHEA-COMP:10131"/>
        <dbReference type="Rhea" id="RHEA-COMP:10132"/>
        <dbReference type="Rhea" id="RHEA-COMP:11367"/>
        <dbReference type="Rhea" id="RHEA-COMP:11368"/>
        <dbReference type="ChEBI" id="CHEBI:29950"/>
        <dbReference type="ChEBI" id="CHEBI:82612"/>
        <dbReference type="ChEBI" id="CHEBI:85445"/>
        <dbReference type="ChEBI" id="CHEBI:85448"/>
        <dbReference type="EC" id="2.1.1.63"/>
    </reaction>
</comment>
<dbReference type="SUPFAM" id="SSF46767">
    <property type="entry name" value="Methylated DNA-protein cysteine methyltransferase, C-terminal domain"/>
    <property type="match status" value="1"/>
</dbReference>
<comment type="similarity">
    <text evidence="2 9">Belongs to the MGMT family.</text>
</comment>
<dbReference type="InterPro" id="IPR036388">
    <property type="entry name" value="WH-like_DNA-bd_sf"/>
</dbReference>
<evidence type="ECO:0000256" key="3">
    <source>
        <dbReference type="ARBA" id="ARBA00022490"/>
    </source>
</evidence>
<dbReference type="Gene3D" id="1.10.10.10">
    <property type="entry name" value="Winged helix-like DNA-binding domain superfamily/Winged helix DNA-binding domain"/>
    <property type="match status" value="1"/>
</dbReference>
<dbReference type="EC" id="2.1.1.63" evidence="9"/>
<evidence type="ECO:0000256" key="5">
    <source>
        <dbReference type="ARBA" id="ARBA00022679"/>
    </source>
</evidence>
<name>A0A174FWA7_9FIRM</name>
<evidence type="ECO:0000259" key="11">
    <source>
        <dbReference type="Pfam" id="PF02870"/>
    </source>
</evidence>
<dbReference type="GO" id="GO:0032259">
    <property type="term" value="P:methylation"/>
    <property type="evidence" value="ECO:0007669"/>
    <property type="project" value="UniProtKB-KW"/>
</dbReference>